<dbReference type="Proteomes" id="UP000576393">
    <property type="component" value="Unassembled WGS sequence"/>
</dbReference>
<keyword evidence="3" id="KW-1185">Reference proteome</keyword>
<gene>
    <name evidence="2" type="ORF">HDA43_005977</name>
</gene>
<protein>
    <submittedName>
        <fullName evidence="2">Uncharacterized protein</fullName>
    </submittedName>
</protein>
<dbReference type="EMBL" id="JACCCO010000003">
    <property type="protein sequence ID" value="NYF43750.1"/>
    <property type="molecule type" value="Genomic_DNA"/>
</dbReference>
<sequence>MGEPTMIAIGNPFEGGYLVRRAGYWYLFASSADCCAGLTTGYRNAGRCSGLQAGDEGPRGSARQGAGVS</sequence>
<evidence type="ECO:0000313" key="3">
    <source>
        <dbReference type="Proteomes" id="UP000576393"/>
    </source>
</evidence>
<dbReference type="SUPFAM" id="SSF75005">
    <property type="entry name" value="Arabinanase/levansucrase/invertase"/>
    <property type="match status" value="1"/>
</dbReference>
<proteinExistence type="predicted"/>
<accession>A0A852V6L8</accession>
<dbReference type="RefSeq" id="WP_179827448.1">
    <property type="nucleotide sequence ID" value="NZ_JACCCO010000003.1"/>
</dbReference>
<evidence type="ECO:0000313" key="2">
    <source>
        <dbReference type="EMBL" id="NYF43750.1"/>
    </source>
</evidence>
<dbReference type="AlphaFoldDB" id="A0A852V6L8"/>
<organism evidence="2 3">
    <name type="scientific">Streptosporangium sandarakinum</name>
    <dbReference type="NCBI Taxonomy" id="1260955"/>
    <lineage>
        <taxon>Bacteria</taxon>
        <taxon>Bacillati</taxon>
        <taxon>Actinomycetota</taxon>
        <taxon>Actinomycetes</taxon>
        <taxon>Streptosporangiales</taxon>
        <taxon>Streptosporangiaceae</taxon>
        <taxon>Streptosporangium</taxon>
    </lineage>
</organism>
<dbReference type="InterPro" id="IPR023296">
    <property type="entry name" value="Glyco_hydro_beta-prop_sf"/>
</dbReference>
<reference evidence="2 3" key="1">
    <citation type="submission" date="2020-07" db="EMBL/GenBank/DDBJ databases">
        <title>Sequencing the genomes of 1000 actinobacteria strains.</title>
        <authorList>
            <person name="Klenk H.-P."/>
        </authorList>
    </citation>
    <scope>NUCLEOTIDE SEQUENCE [LARGE SCALE GENOMIC DNA]</scope>
    <source>
        <strain evidence="2 3">DSM 45763</strain>
    </source>
</reference>
<name>A0A852V6L8_9ACTN</name>
<feature type="region of interest" description="Disordered" evidence="1">
    <location>
        <begin position="50"/>
        <end position="69"/>
    </location>
</feature>
<comment type="caution">
    <text evidence="2">The sequence shown here is derived from an EMBL/GenBank/DDBJ whole genome shotgun (WGS) entry which is preliminary data.</text>
</comment>
<evidence type="ECO:0000256" key="1">
    <source>
        <dbReference type="SAM" id="MobiDB-lite"/>
    </source>
</evidence>
<dbReference type="Gene3D" id="2.115.10.20">
    <property type="entry name" value="Glycosyl hydrolase domain, family 43"/>
    <property type="match status" value="1"/>
</dbReference>